<protein>
    <submittedName>
        <fullName evidence="2">Uncharacterized protein</fullName>
    </submittedName>
</protein>
<keyword evidence="1" id="KW-1133">Transmembrane helix</keyword>
<dbReference type="Proteomes" id="UP001190926">
    <property type="component" value="Unassembled WGS sequence"/>
</dbReference>
<gene>
    <name evidence="2" type="ORF">C2S53_008209</name>
</gene>
<dbReference type="EMBL" id="SDAM02000273">
    <property type="protein sequence ID" value="KAH6824946.1"/>
    <property type="molecule type" value="Genomic_DNA"/>
</dbReference>
<reference evidence="2 3" key="1">
    <citation type="journal article" date="2021" name="Nat. Commun.">
        <title>Incipient diploidization of the medicinal plant Perilla within 10,000 years.</title>
        <authorList>
            <person name="Zhang Y."/>
            <person name="Shen Q."/>
            <person name="Leng L."/>
            <person name="Zhang D."/>
            <person name="Chen S."/>
            <person name="Shi Y."/>
            <person name="Ning Z."/>
            <person name="Chen S."/>
        </authorList>
    </citation>
    <scope>NUCLEOTIDE SEQUENCE [LARGE SCALE GENOMIC DNA]</scope>
    <source>
        <strain evidence="3">cv. PC099</strain>
    </source>
</reference>
<feature type="transmembrane region" description="Helical" evidence="1">
    <location>
        <begin position="52"/>
        <end position="73"/>
    </location>
</feature>
<comment type="caution">
    <text evidence="2">The sequence shown here is derived from an EMBL/GenBank/DDBJ whole genome shotgun (WGS) entry which is preliminary data.</text>
</comment>
<keyword evidence="1" id="KW-0812">Transmembrane</keyword>
<evidence type="ECO:0000256" key="1">
    <source>
        <dbReference type="SAM" id="Phobius"/>
    </source>
</evidence>
<organism evidence="2 3">
    <name type="scientific">Perilla frutescens var. hirtella</name>
    <name type="common">Perilla citriodora</name>
    <name type="synonym">Perilla setoyensis</name>
    <dbReference type="NCBI Taxonomy" id="608512"/>
    <lineage>
        <taxon>Eukaryota</taxon>
        <taxon>Viridiplantae</taxon>
        <taxon>Streptophyta</taxon>
        <taxon>Embryophyta</taxon>
        <taxon>Tracheophyta</taxon>
        <taxon>Spermatophyta</taxon>
        <taxon>Magnoliopsida</taxon>
        <taxon>eudicotyledons</taxon>
        <taxon>Gunneridae</taxon>
        <taxon>Pentapetalae</taxon>
        <taxon>asterids</taxon>
        <taxon>lamiids</taxon>
        <taxon>Lamiales</taxon>
        <taxon>Lamiaceae</taxon>
        <taxon>Nepetoideae</taxon>
        <taxon>Elsholtzieae</taxon>
        <taxon>Perilla</taxon>
    </lineage>
</organism>
<keyword evidence="3" id="KW-1185">Reference proteome</keyword>
<evidence type="ECO:0000313" key="3">
    <source>
        <dbReference type="Proteomes" id="UP001190926"/>
    </source>
</evidence>
<accession>A0AAD4J171</accession>
<evidence type="ECO:0000313" key="2">
    <source>
        <dbReference type="EMBL" id="KAH6824946.1"/>
    </source>
</evidence>
<name>A0AAD4J171_PERFH</name>
<feature type="transmembrane region" description="Helical" evidence="1">
    <location>
        <begin position="104"/>
        <end position="123"/>
    </location>
</feature>
<dbReference type="AlphaFoldDB" id="A0AAD4J171"/>
<keyword evidence="1" id="KW-0472">Membrane</keyword>
<sequence length="150" mass="17130">MRDGIGGFKCRFGDPNALLMLDVYLSRYEFFDRFIIFGGADSTTGRFKGSELLFIMLFHSSSCVLVCYLGEMLRYQTVKDERKKTDAFGVHDLLLLAAADRDRMSFYVIFLLLWIRIMSHFLGTVPYSCAAAVVAIFEVHRLCPCDLRPS</sequence>
<proteinExistence type="predicted"/>